<evidence type="ECO:0000313" key="2">
    <source>
        <dbReference type="Proteomes" id="UP000322667"/>
    </source>
</evidence>
<name>A0A5D2KN23_GOSTO</name>
<dbReference type="EMBL" id="CM017628">
    <property type="protein sequence ID" value="TYH68229.1"/>
    <property type="molecule type" value="Genomic_DNA"/>
</dbReference>
<protein>
    <submittedName>
        <fullName evidence="1">Uncharacterized protein</fullName>
    </submittedName>
</protein>
<gene>
    <name evidence="1" type="ORF">ES332_D06G243800v1</name>
</gene>
<sequence length="159" mass="17377">MHSKSMDQHKQIRCRALTRPPILLLHSYFLFNYSLLLQEQALLECGNDIDTAIKSLEDLCLGAAEGRGEKTCPVEELGTTAEQGILTNNGEAVAAAAAAVTIQNQSASENMLADVLENSISKRAAEETAQNFREVLSLNHLWISIYHSLSRLARGPANV</sequence>
<dbReference type="AlphaFoldDB" id="A0A5D2KN23"/>
<dbReference type="Proteomes" id="UP000322667">
    <property type="component" value="Chromosome D06"/>
</dbReference>
<reference evidence="1 2" key="1">
    <citation type="submission" date="2019-07" db="EMBL/GenBank/DDBJ databases">
        <title>WGS assembly of Gossypium tomentosum.</title>
        <authorList>
            <person name="Chen Z.J."/>
            <person name="Sreedasyam A."/>
            <person name="Ando A."/>
            <person name="Song Q."/>
            <person name="De L."/>
            <person name="Hulse-Kemp A."/>
            <person name="Ding M."/>
            <person name="Ye W."/>
            <person name="Kirkbride R."/>
            <person name="Jenkins J."/>
            <person name="Plott C."/>
            <person name="Lovell J."/>
            <person name="Lin Y.-M."/>
            <person name="Vaughn R."/>
            <person name="Liu B."/>
            <person name="Li W."/>
            <person name="Simpson S."/>
            <person name="Scheffler B."/>
            <person name="Saski C."/>
            <person name="Grover C."/>
            <person name="Hu G."/>
            <person name="Conover J."/>
            <person name="Carlson J."/>
            <person name="Shu S."/>
            <person name="Boston L."/>
            <person name="Williams M."/>
            <person name="Peterson D."/>
            <person name="Mcgee K."/>
            <person name="Jones D."/>
            <person name="Wendel J."/>
            <person name="Stelly D."/>
            <person name="Grimwood J."/>
            <person name="Schmutz J."/>
        </authorList>
    </citation>
    <scope>NUCLEOTIDE SEQUENCE [LARGE SCALE GENOMIC DNA]</scope>
    <source>
        <strain evidence="1">7179.01</strain>
    </source>
</reference>
<organism evidence="1 2">
    <name type="scientific">Gossypium tomentosum</name>
    <name type="common">Hawaiian cotton</name>
    <name type="synonym">Gossypium sandvicense</name>
    <dbReference type="NCBI Taxonomy" id="34277"/>
    <lineage>
        <taxon>Eukaryota</taxon>
        <taxon>Viridiplantae</taxon>
        <taxon>Streptophyta</taxon>
        <taxon>Embryophyta</taxon>
        <taxon>Tracheophyta</taxon>
        <taxon>Spermatophyta</taxon>
        <taxon>Magnoliopsida</taxon>
        <taxon>eudicotyledons</taxon>
        <taxon>Gunneridae</taxon>
        <taxon>Pentapetalae</taxon>
        <taxon>rosids</taxon>
        <taxon>malvids</taxon>
        <taxon>Malvales</taxon>
        <taxon>Malvaceae</taxon>
        <taxon>Malvoideae</taxon>
        <taxon>Gossypium</taxon>
    </lineage>
</organism>
<evidence type="ECO:0000313" key="1">
    <source>
        <dbReference type="EMBL" id="TYH68229.1"/>
    </source>
</evidence>
<keyword evidence="2" id="KW-1185">Reference proteome</keyword>
<proteinExistence type="predicted"/>
<accession>A0A5D2KN23</accession>